<accession>A0A1B1T9F1</accession>
<organism evidence="1">
    <name type="scientific">uncultured Poseidoniia archaeon</name>
    <dbReference type="NCBI Taxonomy" id="1697135"/>
    <lineage>
        <taxon>Archaea</taxon>
        <taxon>Methanobacteriati</taxon>
        <taxon>Thermoplasmatota</taxon>
        <taxon>Candidatus Poseidoniia</taxon>
        <taxon>environmental samples</taxon>
    </lineage>
</organism>
<sequence>MALPRRAMEQMGFATCCLMCDAKDVAGSERCRNCINKHAKSRERLNQGPPKTKADRLAREFITMLAQPSKYIDDSEHGESMIYYASLIDKHNGVSPAKTAEEIERRFKELRLKKNKSIIRDVANQNKWNDNPPDFFEREELLQLITEDIIKDDKKWDNLLSEVGKLLEEEDN</sequence>
<reference evidence="1" key="2">
    <citation type="journal article" date="2015" name="ISME J.">
        <title>A new class of marine Euryarchaeota group II from the Mediterranean deep chlorophyll maximum.</title>
        <authorList>
            <person name="Martin-Cuadrado A.B."/>
            <person name="Garcia-Heredia I."/>
            <person name="Molto A.G."/>
            <person name="Lopez-Ubeda R."/>
            <person name="Kimes N."/>
            <person name="Lopez-Garcia P."/>
            <person name="Moreira D."/>
            <person name="Rodriguez-Valera F."/>
        </authorList>
    </citation>
    <scope>NUCLEOTIDE SEQUENCE</scope>
</reference>
<proteinExistence type="predicted"/>
<dbReference type="AlphaFoldDB" id="A0A1B1T9F1"/>
<name>A0A1B1T9F1_9ARCH</name>
<dbReference type="EMBL" id="KP211803">
    <property type="protein sequence ID" value="ANV78912.1"/>
    <property type="molecule type" value="Genomic_DNA"/>
</dbReference>
<evidence type="ECO:0000313" key="1">
    <source>
        <dbReference type="EMBL" id="ANV78912.1"/>
    </source>
</evidence>
<reference evidence="1" key="1">
    <citation type="submission" date="2014-11" db="EMBL/GenBank/DDBJ databases">
        <authorList>
            <person name="Zhu J."/>
            <person name="Qi W."/>
            <person name="Song R."/>
        </authorList>
    </citation>
    <scope>NUCLEOTIDE SEQUENCE</scope>
</reference>
<protein>
    <submittedName>
        <fullName evidence="1">Uncharacterized protein</fullName>
    </submittedName>
</protein>